<dbReference type="KEGG" id="vg:80545044"/>
<dbReference type="RefSeq" id="YP_010806083.1">
    <property type="nucleotide sequence ID" value="NC_077214.1"/>
</dbReference>
<name>A0A976UAU1_9CAUD</name>
<sequence>MNLKDILEQCGFDSAYDFLYHHLSQDELLELLESYVNADTSGEPYQWIKEIAEENYDFVDYEELEDSNDDAKYREHRDRRNE</sequence>
<proteinExistence type="predicted"/>
<evidence type="ECO:0000313" key="2">
    <source>
        <dbReference type="Proteomes" id="UP001157002"/>
    </source>
</evidence>
<keyword evidence="2" id="KW-1185">Reference proteome</keyword>
<reference evidence="1 2" key="1">
    <citation type="submission" date="2022-05" db="EMBL/GenBank/DDBJ databases">
        <title>Diverse viruses of marine archaea discovered using metagenomics.</title>
        <authorList>
            <person name="Zhou Y."/>
        </authorList>
    </citation>
    <scope>NUCLEOTIDE SEQUENCE [LARGE SCALE GENOMIC DNA]</scope>
    <source>
        <strain evidence="1">YSH_150918</strain>
    </source>
</reference>
<dbReference type="GeneID" id="80545044"/>
<dbReference type="EMBL" id="ON649702">
    <property type="protein sequence ID" value="UVF62489.1"/>
    <property type="molecule type" value="Genomic_DNA"/>
</dbReference>
<evidence type="ECO:0000313" key="1">
    <source>
        <dbReference type="EMBL" id="UVF62489.1"/>
    </source>
</evidence>
<accession>A0A976UAU1</accession>
<organism evidence="1 2">
    <name type="scientific">Poseidoniales virus YSH_150918</name>
    <dbReference type="NCBI Taxonomy" id="3071324"/>
    <lineage>
        <taxon>Viruses</taxon>
        <taxon>Duplodnaviria</taxon>
        <taxon>Heunggongvirae</taxon>
        <taxon>Uroviricota</taxon>
        <taxon>Caudoviricetes</taxon>
        <taxon>Magrovirales</taxon>
        <taxon>Aoguangviridae</taxon>
        <taxon>Aobingvirus</taxon>
        <taxon>Aobingvirus yangshanense</taxon>
    </lineage>
</organism>
<dbReference type="Proteomes" id="UP001157002">
    <property type="component" value="Segment"/>
</dbReference>
<protein>
    <submittedName>
        <fullName evidence="1">Uncharacterized protein</fullName>
    </submittedName>
</protein>